<evidence type="ECO:0000256" key="1">
    <source>
        <dbReference type="SAM" id="Phobius"/>
    </source>
</evidence>
<gene>
    <name evidence="2" type="ORF">cand_017590</name>
</gene>
<reference evidence="2 3" key="1">
    <citation type="submission" date="2016-10" db="EMBL/GenBank/DDBJ databases">
        <title>Reductive evolution of mitochondrial metabolism and differential evolution of invasion-related proteins in Cryptosporidium.</title>
        <authorList>
            <person name="Liu S."/>
            <person name="Roellig D.M."/>
            <person name="Guo Y."/>
            <person name="Li N."/>
            <person name="Frace M.A."/>
            <person name="Tang K."/>
            <person name="Zhang L."/>
            <person name="Feng Y."/>
            <person name="Xiao L."/>
        </authorList>
    </citation>
    <scope>NUCLEOTIDE SEQUENCE [LARGE SCALE GENOMIC DNA]</scope>
    <source>
        <strain evidence="2">30847</strain>
    </source>
</reference>
<dbReference type="AlphaFoldDB" id="A0A1J4ML59"/>
<keyword evidence="1" id="KW-0472">Membrane</keyword>
<dbReference type="VEuPathDB" id="CryptoDB:cand_017590"/>
<comment type="caution">
    <text evidence="2">The sequence shown here is derived from an EMBL/GenBank/DDBJ whole genome shotgun (WGS) entry which is preliminary data.</text>
</comment>
<protein>
    <submittedName>
        <fullName evidence="2">Uncharacterized protein</fullName>
    </submittedName>
</protein>
<dbReference type="RefSeq" id="XP_067067260.1">
    <property type="nucleotide sequence ID" value="XM_067211993.1"/>
</dbReference>
<organism evidence="2 3">
    <name type="scientific">Cryptosporidium andersoni</name>
    <dbReference type="NCBI Taxonomy" id="117008"/>
    <lineage>
        <taxon>Eukaryota</taxon>
        <taxon>Sar</taxon>
        <taxon>Alveolata</taxon>
        <taxon>Apicomplexa</taxon>
        <taxon>Conoidasida</taxon>
        <taxon>Coccidia</taxon>
        <taxon>Eucoccidiorida</taxon>
        <taxon>Eimeriorina</taxon>
        <taxon>Cryptosporidiidae</taxon>
        <taxon>Cryptosporidium</taxon>
    </lineage>
</organism>
<dbReference type="Proteomes" id="UP000186804">
    <property type="component" value="Unassembled WGS sequence"/>
</dbReference>
<name>A0A1J4ML59_9CRYT</name>
<dbReference type="GeneID" id="92365944"/>
<evidence type="ECO:0000313" key="2">
    <source>
        <dbReference type="EMBL" id="OII74179.1"/>
    </source>
</evidence>
<accession>A0A1J4ML59</accession>
<keyword evidence="1" id="KW-1133">Transmembrane helix</keyword>
<proteinExistence type="predicted"/>
<keyword evidence="1" id="KW-0812">Transmembrane</keyword>
<sequence length="174" mass="19929">MFDIRYFSICILVLTIVYNANGAKLDTLMRQKYYINSIGNQLYMKHDSDELNSEFDTTNTLSNSADILYDNKTGLPIFYNHEPSKYITAPTTWLGDRDSSNESVKQGLSTGWIVLYVCIAIACIFIITVIIITVIRHIRIRRLAESRRSHNINKNKEVLKSKTQTTQVTQAILT</sequence>
<dbReference type="EMBL" id="LRBS01000099">
    <property type="protein sequence ID" value="OII74179.1"/>
    <property type="molecule type" value="Genomic_DNA"/>
</dbReference>
<dbReference type="OrthoDB" id="10414103at2759"/>
<evidence type="ECO:0000313" key="3">
    <source>
        <dbReference type="Proteomes" id="UP000186804"/>
    </source>
</evidence>
<keyword evidence="3" id="KW-1185">Reference proteome</keyword>
<feature type="transmembrane region" description="Helical" evidence="1">
    <location>
        <begin position="113"/>
        <end position="138"/>
    </location>
</feature>